<proteinExistence type="predicted"/>
<comment type="caution">
    <text evidence="1">The sequence shown here is derived from an EMBL/GenBank/DDBJ whole genome shotgun (WGS) entry which is preliminary data.</text>
</comment>
<evidence type="ECO:0000313" key="1">
    <source>
        <dbReference type="EMBL" id="RYC69651.1"/>
    </source>
</evidence>
<sequence length="110" mass="12348">MALKTYSLRPYIISSGDNANTFDVDATRKKVLGELIEIESNDFLNNPVADDVDEENHWYMDTLSERVLTAIDTWKPTSTAEQVLAAFYLGATLERVTSILKAFIAEQQST</sequence>
<dbReference type="Proteomes" id="UP000290407">
    <property type="component" value="Unassembled WGS sequence"/>
</dbReference>
<gene>
    <name evidence="1" type="ORF">EQG79_13705</name>
</gene>
<dbReference type="EMBL" id="SBLB01000003">
    <property type="protein sequence ID" value="RYC69651.1"/>
    <property type="molecule type" value="Genomic_DNA"/>
</dbReference>
<name>A0A4Q2UPC8_9BACT</name>
<accession>A0A4Q2UPC8</accession>
<evidence type="ECO:0000313" key="2">
    <source>
        <dbReference type="Proteomes" id="UP000290407"/>
    </source>
</evidence>
<dbReference type="RefSeq" id="WP_129601892.1">
    <property type="nucleotide sequence ID" value="NZ_SBLB01000003.1"/>
</dbReference>
<keyword evidence="2" id="KW-1185">Reference proteome</keyword>
<organism evidence="1 2">
    <name type="scientific">Spirosoma sordidisoli</name>
    <dbReference type="NCBI Taxonomy" id="2502893"/>
    <lineage>
        <taxon>Bacteria</taxon>
        <taxon>Pseudomonadati</taxon>
        <taxon>Bacteroidota</taxon>
        <taxon>Cytophagia</taxon>
        <taxon>Cytophagales</taxon>
        <taxon>Cytophagaceae</taxon>
        <taxon>Spirosoma</taxon>
    </lineage>
</organism>
<reference evidence="1 2" key="1">
    <citation type="submission" date="2019-01" db="EMBL/GenBank/DDBJ databases">
        <title>Spirosoma flava sp. nov., a propanil-degrading bacterium isolated from herbicide-contaminated soil.</title>
        <authorList>
            <person name="Zhang L."/>
            <person name="Jiang J.-D."/>
        </authorList>
    </citation>
    <scope>NUCLEOTIDE SEQUENCE [LARGE SCALE GENOMIC DNA]</scope>
    <source>
        <strain evidence="1 2">TY50</strain>
    </source>
</reference>
<protein>
    <submittedName>
        <fullName evidence="1">Uncharacterized protein</fullName>
    </submittedName>
</protein>
<dbReference type="AlphaFoldDB" id="A0A4Q2UPC8"/>